<feature type="domain" description="C2H2-type" evidence="6">
    <location>
        <begin position="155"/>
        <end position="184"/>
    </location>
</feature>
<dbReference type="SMART" id="SM00355">
    <property type="entry name" value="ZnF_C2H2"/>
    <property type="match status" value="7"/>
</dbReference>
<evidence type="ECO:0000259" key="6">
    <source>
        <dbReference type="PROSITE" id="PS50157"/>
    </source>
</evidence>
<organism evidence="7 8">
    <name type="scientific">Stichopus japonicus</name>
    <name type="common">Sea cucumber</name>
    <dbReference type="NCBI Taxonomy" id="307972"/>
    <lineage>
        <taxon>Eukaryota</taxon>
        <taxon>Metazoa</taxon>
        <taxon>Echinodermata</taxon>
        <taxon>Eleutherozoa</taxon>
        <taxon>Echinozoa</taxon>
        <taxon>Holothuroidea</taxon>
        <taxon>Aspidochirotacea</taxon>
        <taxon>Aspidochirotida</taxon>
        <taxon>Stichopodidae</taxon>
        <taxon>Apostichopus</taxon>
    </lineage>
</organism>
<keyword evidence="2" id="KW-0677">Repeat</keyword>
<evidence type="ECO:0000313" key="8">
    <source>
        <dbReference type="Proteomes" id="UP000230750"/>
    </source>
</evidence>
<evidence type="ECO:0000256" key="3">
    <source>
        <dbReference type="ARBA" id="ARBA00022771"/>
    </source>
</evidence>
<dbReference type="InterPro" id="IPR036236">
    <property type="entry name" value="Znf_C2H2_sf"/>
</dbReference>
<feature type="domain" description="C2H2-type" evidence="6">
    <location>
        <begin position="222"/>
        <end position="251"/>
    </location>
</feature>
<proteinExistence type="predicted"/>
<dbReference type="FunFam" id="3.30.160.60:FF:001229">
    <property type="entry name" value="Zinc finger protein 341"/>
    <property type="match status" value="1"/>
</dbReference>
<evidence type="ECO:0000256" key="4">
    <source>
        <dbReference type="ARBA" id="ARBA00022833"/>
    </source>
</evidence>
<dbReference type="Gene3D" id="3.30.160.60">
    <property type="entry name" value="Classic Zinc Finger"/>
    <property type="match status" value="5"/>
</dbReference>
<evidence type="ECO:0000313" key="7">
    <source>
        <dbReference type="EMBL" id="PIK59020.1"/>
    </source>
</evidence>
<name>A0A2G8LFT2_STIJA</name>
<dbReference type="AlphaFoldDB" id="A0A2G8LFT2"/>
<feature type="domain" description="C2H2-type" evidence="6">
    <location>
        <begin position="185"/>
        <end position="208"/>
    </location>
</feature>
<dbReference type="FunFam" id="3.30.160.60:FF:000679">
    <property type="entry name" value="Zinc finger protein 341"/>
    <property type="match status" value="1"/>
</dbReference>
<feature type="domain" description="C2H2-type" evidence="6">
    <location>
        <begin position="48"/>
        <end position="70"/>
    </location>
</feature>
<dbReference type="PANTHER" id="PTHR24379">
    <property type="entry name" value="KRAB AND ZINC FINGER DOMAIN-CONTAINING"/>
    <property type="match status" value="1"/>
</dbReference>
<feature type="domain" description="C2H2-type" evidence="6">
    <location>
        <begin position="20"/>
        <end position="47"/>
    </location>
</feature>
<protein>
    <submittedName>
        <fullName evidence="7">Putative zinc finger protein</fullName>
    </submittedName>
</protein>
<feature type="domain" description="C2H2-type" evidence="6">
    <location>
        <begin position="248"/>
        <end position="266"/>
    </location>
</feature>
<keyword evidence="4" id="KW-0862">Zinc</keyword>
<dbReference type="Pfam" id="PF13912">
    <property type="entry name" value="zf-C2H2_6"/>
    <property type="match status" value="2"/>
</dbReference>
<sequence length="295" mass="34124">MLPIKRTRRSSDPNKKAGKLKCNYCGSTFTKNFDLQQHIRSHTGEKPFQCIVCGRAFAQKSNVKKHMQTHKVWPGGKEDTLPKTLIQKIGTSSDKDKEGPPVVIDKEMGDLHLGVDEKTVLFIDNSYVCRFCEEKFKSYFQLKSHMSVHKDLQVYKCVVKSCDEVFKDMDKFIDHTKTHEKELVYRCRTCNKQFSTLYDLGVHQYSHSLYPNQGPKATAKDFKCPECNTKYASPEALEHHIKTTTHNYPCPECKKVFSCERYLRRHLISMLRSANLLATSVRRVLRRSITCALTF</sequence>
<keyword evidence="1" id="KW-0479">Metal-binding</keyword>
<dbReference type="PROSITE" id="PS50157">
    <property type="entry name" value="ZINC_FINGER_C2H2_2"/>
    <property type="match status" value="7"/>
</dbReference>
<feature type="domain" description="C2H2-type" evidence="6">
    <location>
        <begin position="127"/>
        <end position="154"/>
    </location>
</feature>
<accession>A0A2G8LFT2</accession>
<dbReference type="Pfam" id="PF00096">
    <property type="entry name" value="zf-C2H2"/>
    <property type="match status" value="4"/>
</dbReference>
<dbReference type="PANTHER" id="PTHR24379:SF121">
    <property type="entry name" value="C2H2-TYPE DOMAIN-CONTAINING PROTEIN"/>
    <property type="match status" value="1"/>
</dbReference>
<comment type="caution">
    <text evidence="7">The sequence shown here is derived from an EMBL/GenBank/DDBJ whole genome shotgun (WGS) entry which is preliminary data.</text>
</comment>
<dbReference type="STRING" id="307972.A0A2G8LFT2"/>
<dbReference type="Proteomes" id="UP000230750">
    <property type="component" value="Unassembled WGS sequence"/>
</dbReference>
<dbReference type="OrthoDB" id="10064525at2759"/>
<evidence type="ECO:0000256" key="2">
    <source>
        <dbReference type="ARBA" id="ARBA00022737"/>
    </source>
</evidence>
<reference evidence="7 8" key="1">
    <citation type="journal article" date="2017" name="PLoS Biol.">
        <title>The sea cucumber genome provides insights into morphological evolution and visceral regeneration.</title>
        <authorList>
            <person name="Zhang X."/>
            <person name="Sun L."/>
            <person name="Yuan J."/>
            <person name="Sun Y."/>
            <person name="Gao Y."/>
            <person name="Zhang L."/>
            <person name="Li S."/>
            <person name="Dai H."/>
            <person name="Hamel J.F."/>
            <person name="Liu C."/>
            <person name="Yu Y."/>
            <person name="Liu S."/>
            <person name="Lin W."/>
            <person name="Guo K."/>
            <person name="Jin S."/>
            <person name="Xu P."/>
            <person name="Storey K.B."/>
            <person name="Huan P."/>
            <person name="Zhang T."/>
            <person name="Zhou Y."/>
            <person name="Zhang J."/>
            <person name="Lin C."/>
            <person name="Li X."/>
            <person name="Xing L."/>
            <person name="Huo D."/>
            <person name="Sun M."/>
            <person name="Wang L."/>
            <person name="Mercier A."/>
            <person name="Li F."/>
            <person name="Yang H."/>
            <person name="Xiang J."/>
        </authorList>
    </citation>
    <scope>NUCLEOTIDE SEQUENCE [LARGE SCALE GENOMIC DNA]</scope>
    <source>
        <strain evidence="7">Shaxun</strain>
        <tissue evidence="7">Muscle</tissue>
    </source>
</reference>
<dbReference type="PROSITE" id="PS00028">
    <property type="entry name" value="ZINC_FINGER_C2H2_1"/>
    <property type="match status" value="6"/>
</dbReference>
<gene>
    <name evidence="7" type="ORF">BSL78_04047</name>
</gene>
<dbReference type="GO" id="GO:0008270">
    <property type="term" value="F:zinc ion binding"/>
    <property type="evidence" value="ECO:0007669"/>
    <property type="project" value="UniProtKB-KW"/>
</dbReference>
<keyword evidence="3 5" id="KW-0863">Zinc-finger</keyword>
<keyword evidence="8" id="KW-1185">Reference proteome</keyword>
<dbReference type="EMBL" id="MRZV01000095">
    <property type="protein sequence ID" value="PIK59020.1"/>
    <property type="molecule type" value="Genomic_DNA"/>
</dbReference>
<dbReference type="SUPFAM" id="SSF57667">
    <property type="entry name" value="beta-beta-alpha zinc fingers"/>
    <property type="match status" value="4"/>
</dbReference>
<evidence type="ECO:0000256" key="5">
    <source>
        <dbReference type="PROSITE-ProRule" id="PRU00042"/>
    </source>
</evidence>
<evidence type="ECO:0000256" key="1">
    <source>
        <dbReference type="ARBA" id="ARBA00022723"/>
    </source>
</evidence>
<dbReference type="InterPro" id="IPR013087">
    <property type="entry name" value="Znf_C2H2_type"/>
</dbReference>